<dbReference type="PANTHER" id="PTHR44523:SF1">
    <property type="entry name" value="TETRATRICOPEPTIDE REPEAT PROTEIN 13"/>
    <property type="match status" value="1"/>
</dbReference>
<gene>
    <name evidence="3" type="ORF">SAMN05421753_114134</name>
</gene>
<dbReference type="RefSeq" id="WP_092053071.1">
    <property type="nucleotide sequence ID" value="NZ_FOQD01000014.1"/>
</dbReference>
<keyword evidence="4" id="KW-1185">Reference proteome</keyword>
<feature type="repeat" description="TPR" evidence="1">
    <location>
        <begin position="300"/>
        <end position="333"/>
    </location>
</feature>
<accession>A0A1I3MXF9</accession>
<organism evidence="3 4">
    <name type="scientific">Planctomicrobium piriforme</name>
    <dbReference type="NCBI Taxonomy" id="1576369"/>
    <lineage>
        <taxon>Bacteria</taxon>
        <taxon>Pseudomonadati</taxon>
        <taxon>Planctomycetota</taxon>
        <taxon>Planctomycetia</taxon>
        <taxon>Planctomycetales</taxon>
        <taxon>Planctomycetaceae</taxon>
        <taxon>Planctomicrobium</taxon>
    </lineage>
</organism>
<dbReference type="STRING" id="1576369.SAMN05421753_114134"/>
<dbReference type="Pfam" id="PF00515">
    <property type="entry name" value="TPR_1"/>
    <property type="match status" value="1"/>
</dbReference>
<dbReference type="EMBL" id="FOQD01000014">
    <property type="protein sequence ID" value="SFJ01470.1"/>
    <property type="molecule type" value="Genomic_DNA"/>
</dbReference>
<feature type="repeat" description="TPR" evidence="1">
    <location>
        <begin position="186"/>
        <end position="219"/>
    </location>
</feature>
<dbReference type="PROSITE" id="PS50005">
    <property type="entry name" value="TPR"/>
    <property type="match status" value="4"/>
</dbReference>
<dbReference type="SMART" id="SM00028">
    <property type="entry name" value="TPR"/>
    <property type="match status" value="9"/>
</dbReference>
<feature type="compositionally biased region" description="Low complexity" evidence="2">
    <location>
        <begin position="27"/>
        <end position="45"/>
    </location>
</feature>
<dbReference type="AlphaFoldDB" id="A0A1I3MXF9"/>
<name>A0A1I3MXF9_9PLAN</name>
<keyword evidence="1" id="KW-0802">TPR repeat</keyword>
<dbReference type="Pfam" id="PF13432">
    <property type="entry name" value="TPR_16"/>
    <property type="match status" value="3"/>
</dbReference>
<dbReference type="PANTHER" id="PTHR44523">
    <property type="entry name" value="TETRATRICOPEPTIDE REPEAT PROTEIN 13"/>
    <property type="match status" value="1"/>
</dbReference>
<evidence type="ECO:0000313" key="4">
    <source>
        <dbReference type="Proteomes" id="UP000199518"/>
    </source>
</evidence>
<dbReference type="Gene3D" id="1.25.40.10">
    <property type="entry name" value="Tetratricopeptide repeat domain"/>
    <property type="match status" value="4"/>
</dbReference>
<evidence type="ECO:0000256" key="1">
    <source>
        <dbReference type="PROSITE-ProRule" id="PRU00339"/>
    </source>
</evidence>
<reference evidence="4" key="1">
    <citation type="submission" date="2016-10" db="EMBL/GenBank/DDBJ databases">
        <authorList>
            <person name="Varghese N."/>
            <person name="Submissions S."/>
        </authorList>
    </citation>
    <scope>NUCLEOTIDE SEQUENCE [LARGE SCALE GENOMIC DNA]</scope>
    <source>
        <strain evidence="4">DSM 26348</strain>
    </source>
</reference>
<feature type="repeat" description="TPR" evidence="1">
    <location>
        <begin position="152"/>
        <end position="185"/>
    </location>
</feature>
<feature type="region of interest" description="Disordered" evidence="2">
    <location>
        <begin position="21"/>
        <end position="45"/>
    </location>
</feature>
<dbReference type="Proteomes" id="UP000199518">
    <property type="component" value="Unassembled WGS sequence"/>
</dbReference>
<evidence type="ECO:0000313" key="3">
    <source>
        <dbReference type="EMBL" id="SFJ01470.1"/>
    </source>
</evidence>
<evidence type="ECO:0000256" key="2">
    <source>
        <dbReference type="SAM" id="MobiDB-lite"/>
    </source>
</evidence>
<sequence>MKRWPLLLIVSGCLTGCGETSAPNSTANAPAQAPGQNANSPAAAVPAPNYDQLLKDADVQLQSRNGNQAVQLLSQAITANPKRIDAYLKRASVLAEAKLTAAAVNDMTSAIALDPRNAKLLNTRGYFLLVSQQYDRASADFSDAIGLDLQYPQPYNNRGLCQVALGNFEEGIKDFDNALRAKADYVDAHNNRGFALMQFNRTEEALASFTKTLELDPKYINALSNRGRCYLKLNRPAEAAADYTSAIALQPDTIVHYASRAEAHKANNDQAACNADLHFAAWLRGLDELNQRIARNTRDADAWSERGRHLLLQDRQAEAERSLQNALTLKPDHAQALSGRAQLAMRQEKYEQAIADSTRALALDRRFETYSLRGDAYFATGKFGDAIADYEASRRFDRQVVEAYRQRALQLRNNGDEQLAQADEKFAAGLEKQLTEAVVEQDRTAPRAMVIEQVSYEVPAAEKSAQPQKSAASTQAK</sequence>
<dbReference type="SUPFAM" id="SSF48452">
    <property type="entry name" value="TPR-like"/>
    <property type="match status" value="2"/>
</dbReference>
<dbReference type="OrthoDB" id="9813357at2"/>
<protein>
    <submittedName>
        <fullName evidence="3">Tetratricopeptide repeat-containing protein</fullName>
    </submittedName>
</protein>
<dbReference type="InterPro" id="IPR011990">
    <property type="entry name" value="TPR-like_helical_dom_sf"/>
</dbReference>
<feature type="repeat" description="TPR" evidence="1">
    <location>
        <begin position="220"/>
        <end position="253"/>
    </location>
</feature>
<dbReference type="InterPro" id="IPR019734">
    <property type="entry name" value="TPR_rpt"/>
</dbReference>
<proteinExistence type="predicted"/>